<accession>A0A8E2DFF3</accession>
<gene>
    <name evidence="2" type="ORF">OBBRIDRAFT_799647</name>
</gene>
<evidence type="ECO:0000256" key="1">
    <source>
        <dbReference type="SAM" id="MobiDB-lite"/>
    </source>
</evidence>
<sequence>MRRRAPRSKDVPSSTTQKDETPMRIPPLSPIPPMIQRNRRGGGKKFTEEGREYFFDMILCELSRLPDLTRSGLCRLAKPMRIVGVPVLNHLRTLH</sequence>
<proteinExistence type="predicted"/>
<protein>
    <submittedName>
        <fullName evidence="2">Uncharacterized protein</fullName>
    </submittedName>
</protein>
<dbReference type="Proteomes" id="UP000250043">
    <property type="component" value="Unassembled WGS sequence"/>
</dbReference>
<dbReference type="AlphaFoldDB" id="A0A8E2DFF3"/>
<organism evidence="2 3">
    <name type="scientific">Obba rivulosa</name>
    <dbReference type="NCBI Taxonomy" id="1052685"/>
    <lineage>
        <taxon>Eukaryota</taxon>
        <taxon>Fungi</taxon>
        <taxon>Dikarya</taxon>
        <taxon>Basidiomycota</taxon>
        <taxon>Agaricomycotina</taxon>
        <taxon>Agaricomycetes</taxon>
        <taxon>Polyporales</taxon>
        <taxon>Gelatoporiaceae</taxon>
        <taxon>Obba</taxon>
    </lineage>
</organism>
<feature type="region of interest" description="Disordered" evidence="1">
    <location>
        <begin position="1"/>
        <end position="44"/>
    </location>
</feature>
<reference evidence="2 3" key="1">
    <citation type="submission" date="2016-07" db="EMBL/GenBank/DDBJ databases">
        <title>Draft genome of the white-rot fungus Obba rivulosa 3A-2.</title>
        <authorList>
            <consortium name="DOE Joint Genome Institute"/>
            <person name="Miettinen O."/>
            <person name="Riley R."/>
            <person name="Acob R."/>
            <person name="Barry K."/>
            <person name="Cullen D."/>
            <person name="De Vries R."/>
            <person name="Hainaut M."/>
            <person name="Hatakka A."/>
            <person name="Henrissat B."/>
            <person name="Hilden K."/>
            <person name="Kuo R."/>
            <person name="Labutti K."/>
            <person name="Lipzen A."/>
            <person name="Makela M.R."/>
            <person name="Sandor L."/>
            <person name="Spatafora J.W."/>
            <person name="Grigoriev I.V."/>
            <person name="Hibbett D.S."/>
        </authorList>
    </citation>
    <scope>NUCLEOTIDE SEQUENCE [LARGE SCALE GENOMIC DNA]</scope>
    <source>
        <strain evidence="2 3">3A-2</strain>
    </source>
</reference>
<feature type="compositionally biased region" description="Pro residues" evidence="1">
    <location>
        <begin position="24"/>
        <end position="33"/>
    </location>
</feature>
<name>A0A8E2DFF3_9APHY</name>
<evidence type="ECO:0000313" key="2">
    <source>
        <dbReference type="EMBL" id="OCH83739.1"/>
    </source>
</evidence>
<keyword evidence="3" id="KW-1185">Reference proteome</keyword>
<dbReference type="EMBL" id="KV722835">
    <property type="protein sequence ID" value="OCH83739.1"/>
    <property type="molecule type" value="Genomic_DNA"/>
</dbReference>
<evidence type="ECO:0000313" key="3">
    <source>
        <dbReference type="Proteomes" id="UP000250043"/>
    </source>
</evidence>